<dbReference type="InterPro" id="IPR003959">
    <property type="entry name" value="ATPase_AAA_core"/>
</dbReference>
<evidence type="ECO:0000256" key="3">
    <source>
        <dbReference type="ARBA" id="ARBA00022840"/>
    </source>
</evidence>
<feature type="binding site" evidence="5">
    <location>
        <position position="313"/>
    </location>
    <ligand>
        <name>ATP</name>
        <dbReference type="ChEBI" id="CHEBI:30616"/>
    </ligand>
</feature>
<dbReference type="GO" id="GO:0008233">
    <property type="term" value="F:peptidase activity"/>
    <property type="evidence" value="ECO:0007669"/>
    <property type="project" value="UniProtKB-KW"/>
</dbReference>
<dbReference type="GO" id="GO:0006508">
    <property type="term" value="P:proteolysis"/>
    <property type="evidence" value="ECO:0007669"/>
    <property type="project" value="UniProtKB-KW"/>
</dbReference>
<evidence type="ECO:0000256" key="1">
    <source>
        <dbReference type="ARBA" id="ARBA00009771"/>
    </source>
</evidence>
<comment type="similarity">
    <text evidence="1 5">Belongs to the ClpX chaperone family. HslU subfamily.</text>
</comment>
<dbReference type="Pfam" id="PF00004">
    <property type="entry name" value="AAA"/>
    <property type="match status" value="1"/>
</dbReference>
<dbReference type="Gene3D" id="1.10.8.60">
    <property type="match status" value="1"/>
</dbReference>
<name>A0ABT4XNE1_9RHOB</name>
<evidence type="ECO:0000256" key="2">
    <source>
        <dbReference type="ARBA" id="ARBA00022741"/>
    </source>
</evidence>
<dbReference type="SMART" id="SM01086">
    <property type="entry name" value="ClpB_D2-small"/>
    <property type="match status" value="1"/>
</dbReference>
<feature type="domain" description="Clp ATPase C-terminal" evidence="7">
    <location>
        <begin position="327"/>
        <end position="426"/>
    </location>
</feature>
<dbReference type="InterPro" id="IPR003593">
    <property type="entry name" value="AAA+_ATPase"/>
</dbReference>
<dbReference type="PANTHER" id="PTHR48102:SF3">
    <property type="entry name" value="ATP-DEPENDENT PROTEASE ATPASE SUBUNIT HSLU"/>
    <property type="match status" value="1"/>
</dbReference>
<protein>
    <recommendedName>
        <fullName evidence="5">ATP-dependent protease ATPase subunit HslU</fullName>
    </recommendedName>
    <alternativeName>
        <fullName evidence="5">Unfoldase HslU</fullName>
    </alternativeName>
</protein>
<comment type="function">
    <text evidence="5">ATPase subunit of a proteasome-like degradation complex; this subunit has chaperone activity. The binding of ATP and its subsequent hydrolysis by HslU are essential for unfolding of protein substrates subsequently hydrolyzed by HslV. HslU recognizes the N-terminal part of its protein substrates and unfolds these before they are guided to HslV for hydrolysis.</text>
</comment>
<keyword evidence="4 5" id="KW-0143">Chaperone</keyword>
<dbReference type="SMART" id="SM00382">
    <property type="entry name" value="AAA"/>
    <property type="match status" value="1"/>
</dbReference>
<dbReference type="PANTHER" id="PTHR48102">
    <property type="entry name" value="ATP-DEPENDENT CLP PROTEASE ATP-BINDING SUBUNIT CLPX-LIKE, MITOCHONDRIAL-RELATED"/>
    <property type="match status" value="1"/>
</dbReference>
<feature type="binding site" evidence="5">
    <location>
        <begin position="60"/>
        <end position="65"/>
    </location>
    <ligand>
        <name>ATP</name>
        <dbReference type="ChEBI" id="CHEBI:30616"/>
    </ligand>
</feature>
<dbReference type="EMBL" id="JAQIOY010000001">
    <property type="protein sequence ID" value="MDA7423450.1"/>
    <property type="molecule type" value="Genomic_DNA"/>
</dbReference>
<evidence type="ECO:0000313" key="9">
    <source>
        <dbReference type="Proteomes" id="UP001210720"/>
    </source>
</evidence>
<dbReference type="Gene3D" id="3.40.50.300">
    <property type="entry name" value="P-loop containing nucleotide triphosphate hydrolases"/>
    <property type="match status" value="1"/>
</dbReference>
<reference evidence="8 9" key="1">
    <citation type="submission" date="2023-01" db="EMBL/GenBank/DDBJ databases">
        <title>Thalassococcus onchidii sp. nov., isolated from a marine invertebrate from the South China Sea.</title>
        <authorList>
            <person name="Xu S."/>
            <person name="Liu Z."/>
            <person name="Xu Y."/>
        </authorList>
    </citation>
    <scope>NUCLEOTIDE SEQUENCE [LARGE SCALE GENOMIC DNA]</scope>
    <source>
        <strain evidence="8 9">KCTC 32084</strain>
    </source>
</reference>
<dbReference type="Pfam" id="PF07724">
    <property type="entry name" value="AAA_2"/>
    <property type="match status" value="1"/>
</dbReference>
<dbReference type="SUPFAM" id="SSF52540">
    <property type="entry name" value="P-loop containing nucleoside triphosphate hydrolases"/>
    <property type="match status" value="1"/>
</dbReference>
<gene>
    <name evidence="5 8" type="primary">hslU</name>
    <name evidence="8" type="ORF">PFY00_01800</name>
</gene>
<dbReference type="CDD" id="cd19498">
    <property type="entry name" value="RecA-like_HslU"/>
    <property type="match status" value="1"/>
</dbReference>
<feature type="binding site" evidence="5">
    <location>
        <position position="248"/>
    </location>
    <ligand>
        <name>ATP</name>
        <dbReference type="ChEBI" id="CHEBI:30616"/>
    </ligand>
</feature>
<accession>A0ABT4XNE1</accession>
<feature type="binding site" evidence="5">
    <location>
        <position position="385"/>
    </location>
    <ligand>
        <name>ATP</name>
        <dbReference type="ChEBI" id="CHEBI:30616"/>
    </ligand>
</feature>
<dbReference type="InterPro" id="IPR004491">
    <property type="entry name" value="HslU"/>
</dbReference>
<keyword evidence="5" id="KW-0963">Cytoplasm</keyword>
<dbReference type="InterPro" id="IPR050052">
    <property type="entry name" value="ATP-dep_Clp_protease_ClpX"/>
</dbReference>
<sequence>MTDLTPREIVSELDRFIIGQSDAKRAVAVALRNRWRRKQLSDDLRDEVYPKNILMIGPTGVGKTEISRRLAKLAKAPFIKVEATKFTEVGYVGRDVEQIVRDLVDAAIAMVREHMREDVKARAHAAAEERVIEAIAGEDARDATREMFRRKLKSGELDDTMIELDVAETASPFPMMDIPGQPGGNMGMMNLGDLFGKALGGRTTRKKMTVADSYEVLIAEEADKLLDDEQVKQAALEAVEQNGIVFLDEIDKVCARQEARGGDVSREGVQRDLLPLIEGTTVSTKHGAVKTDHILFIASGAFHIAKPSDLLPELQGRLPIRVNLRPLTEEDFVRILTETDNALTLQYTALMATEEVTVTFTEEGIAALAKIAAEVNQSVENIGARRLYTVMERVFEELSFNAPDKAGEDIVVDADFVERHLGELTRSTDLSRYVL</sequence>
<evidence type="ECO:0000256" key="5">
    <source>
        <dbReference type="HAMAP-Rule" id="MF_00249"/>
    </source>
</evidence>
<evidence type="ECO:0000313" key="8">
    <source>
        <dbReference type="EMBL" id="MDA7423450.1"/>
    </source>
</evidence>
<keyword evidence="3 5" id="KW-0067">ATP-binding</keyword>
<feature type="binding site" evidence="5">
    <location>
        <position position="18"/>
    </location>
    <ligand>
        <name>ATP</name>
        <dbReference type="ChEBI" id="CHEBI:30616"/>
    </ligand>
</feature>
<keyword evidence="2 5" id="KW-0547">Nucleotide-binding</keyword>
<evidence type="ECO:0000259" key="6">
    <source>
        <dbReference type="SMART" id="SM00382"/>
    </source>
</evidence>
<keyword evidence="8" id="KW-0378">Hydrolase</keyword>
<comment type="caution">
    <text evidence="8">The sequence shown here is derived from an EMBL/GenBank/DDBJ whole genome shotgun (WGS) entry which is preliminary data.</text>
</comment>
<feature type="domain" description="AAA+ ATPase" evidence="6">
    <location>
        <begin position="49"/>
        <end position="324"/>
    </location>
</feature>
<dbReference type="InterPro" id="IPR027417">
    <property type="entry name" value="P-loop_NTPase"/>
</dbReference>
<dbReference type="NCBIfam" id="TIGR00390">
    <property type="entry name" value="hslU"/>
    <property type="match status" value="1"/>
</dbReference>
<dbReference type="NCBIfam" id="NF003544">
    <property type="entry name" value="PRK05201.1"/>
    <property type="match status" value="1"/>
</dbReference>
<keyword evidence="9" id="KW-1185">Reference proteome</keyword>
<evidence type="ECO:0000256" key="4">
    <source>
        <dbReference type="ARBA" id="ARBA00023186"/>
    </source>
</evidence>
<dbReference type="Gene3D" id="1.10.8.10">
    <property type="entry name" value="DNA helicase RuvA subunit, C-terminal domain"/>
    <property type="match status" value="2"/>
</dbReference>
<organism evidence="8 9">
    <name type="scientific">Thalassococcus lentus</name>
    <dbReference type="NCBI Taxonomy" id="1210524"/>
    <lineage>
        <taxon>Bacteria</taxon>
        <taxon>Pseudomonadati</taxon>
        <taxon>Pseudomonadota</taxon>
        <taxon>Alphaproteobacteria</taxon>
        <taxon>Rhodobacterales</taxon>
        <taxon>Roseobacteraceae</taxon>
        <taxon>Thalassococcus</taxon>
    </lineage>
</organism>
<evidence type="ECO:0000259" key="7">
    <source>
        <dbReference type="SMART" id="SM01086"/>
    </source>
</evidence>
<dbReference type="Proteomes" id="UP001210720">
    <property type="component" value="Unassembled WGS sequence"/>
</dbReference>
<comment type="subunit">
    <text evidence="5">A double ring-shaped homohexamer of HslV is capped on each side by a ring-shaped HslU homohexamer. The assembly of the HslU/HslV complex is dependent on binding of ATP.</text>
</comment>
<keyword evidence="8" id="KW-0645">Protease</keyword>
<comment type="subcellular location">
    <subcellularLocation>
        <location evidence="5">Cytoplasm</location>
    </subcellularLocation>
</comment>
<dbReference type="InterPro" id="IPR019489">
    <property type="entry name" value="Clp_ATPase_C"/>
</dbReference>
<dbReference type="RefSeq" id="WP_271430802.1">
    <property type="nucleotide sequence ID" value="NZ_JAQIOY010000001.1"/>
</dbReference>
<proteinExistence type="inferred from homology"/>
<dbReference type="HAMAP" id="MF_00249">
    <property type="entry name" value="HslU"/>
    <property type="match status" value="1"/>
</dbReference>